<dbReference type="PANTHER" id="PTHR34477">
    <property type="entry name" value="UPF0213 PROTEIN YHBQ"/>
    <property type="match status" value="1"/>
</dbReference>
<dbReference type="CDD" id="cd10449">
    <property type="entry name" value="GIY-YIG_SLX1_like"/>
    <property type="match status" value="1"/>
</dbReference>
<evidence type="ECO:0000256" key="1">
    <source>
        <dbReference type="ARBA" id="ARBA00007435"/>
    </source>
</evidence>
<dbReference type="STRING" id="1798664.A3C93_05960"/>
<evidence type="ECO:0000313" key="4">
    <source>
        <dbReference type="EMBL" id="OGZ11956.1"/>
    </source>
</evidence>
<reference evidence="4 5" key="1">
    <citation type="journal article" date="2016" name="Nat. Commun.">
        <title>Thousands of microbial genomes shed light on interconnected biogeochemical processes in an aquifer system.</title>
        <authorList>
            <person name="Anantharaman K."/>
            <person name="Brown C.T."/>
            <person name="Hug L.A."/>
            <person name="Sharon I."/>
            <person name="Castelle C.J."/>
            <person name="Probst A.J."/>
            <person name="Thomas B.C."/>
            <person name="Singh A."/>
            <person name="Wilkins M.J."/>
            <person name="Karaoz U."/>
            <person name="Brodie E.L."/>
            <person name="Williams K.H."/>
            <person name="Hubbard S.S."/>
            <person name="Banfield J.F."/>
        </authorList>
    </citation>
    <scope>NUCLEOTIDE SEQUENCE [LARGE SCALE GENOMIC DNA]</scope>
</reference>
<dbReference type="Gene3D" id="3.40.1440.10">
    <property type="entry name" value="GIY-YIG endonuclease"/>
    <property type="match status" value="1"/>
</dbReference>
<feature type="domain" description="GIY-YIG" evidence="3">
    <location>
        <begin position="1"/>
        <end position="75"/>
    </location>
</feature>
<comment type="similarity">
    <text evidence="1">Belongs to the UPF0213 family.</text>
</comment>
<dbReference type="InterPro" id="IPR050190">
    <property type="entry name" value="UPF0213_domain"/>
</dbReference>
<dbReference type="InterPro" id="IPR035901">
    <property type="entry name" value="GIY-YIG_endonuc_sf"/>
</dbReference>
<keyword evidence="2" id="KW-0472">Membrane</keyword>
<name>A0A1G2DEE3_9BACT</name>
<accession>A0A1G2DEE3</accession>
<proteinExistence type="inferred from homology"/>
<dbReference type="AlphaFoldDB" id="A0A1G2DEE3"/>
<dbReference type="PANTHER" id="PTHR34477:SF1">
    <property type="entry name" value="UPF0213 PROTEIN YHBQ"/>
    <property type="match status" value="1"/>
</dbReference>
<feature type="transmembrane region" description="Helical" evidence="2">
    <location>
        <begin position="87"/>
        <end position="113"/>
    </location>
</feature>
<keyword evidence="2" id="KW-0812">Transmembrane</keyword>
<dbReference type="EMBL" id="MHLO01000027">
    <property type="protein sequence ID" value="OGZ11956.1"/>
    <property type="molecule type" value="Genomic_DNA"/>
</dbReference>
<dbReference type="Proteomes" id="UP000178636">
    <property type="component" value="Unassembled WGS sequence"/>
</dbReference>
<protein>
    <recommendedName>
        <fullName evidence="3">GIY-YIG domain-containing protein</fullName>
    </recommendedName>
</protein>
<dbReference type="SMART" id="SM00465">
    <property type="entry name" value="GIYc"/>
    <property type="match status" value="1"/>
</dbReference>
<evidence type="ECO:0000259" key="3">
    <source>
        <dbReference type="PROSITE" id="PS50164"/>
    </source>
</evidence>
<comment type="caution">
    <text evidence="4">The sequence shown here is derived from an EMBL/GenBank/DDBJ whole genome shotgun (WGS) entry which is preliminary data.</text>
</comment>
<evidence type="ECO:0000256" key="2">
    <source>
        <dbReference type="SAM" id="Phobius"/>
    </source>
</evidence>
<organism evidence="4 5">
    <name type="scientific">Candidatus Lloydbacteria bacterium RIFCSPHIGHO2_02_FULL_54_17</name>
    <dbReference type="NCBI Taxonomy" id="1798664"/>
    <lineage>
        <taxon>Bacteria</taxon>
        <taxon>Candidatus Lloydiibacteriota</taxon>
    </lineage>
</organism>
<evidence type="ECO:0000313" key="5">
    <source>
        <dbReference type="Proteomes" id="UP000178636"/>
    </source>
</evidence>
<dbReference type="InterPro" id="IPR000305">
    <property type="entry name" value="GIY-YIG_endonuc"/>
</dbReference>
<sequence length="219" mass="24048">MYYTYVLKSIKDSKWYTGATRNLRERLIEHNQQKVHSTKGRGPFKLIYYEACESSHDAFAREKYLKSGLGKRYLKSRLKRSLSQTGFIALVSVILITFVLITFTVSIGLSGFLGRANQLDSEFKEQSIASAEACVEKATADLVAGNPTTGAVTFGGGAYTCTVVSITADTPNAGETTIKSQGIYPITPPLTRSSYTNLVVVVDSTTQAVLSWREYATMP</sequence>
<dbReference type="SUPFAM" id="SSF82771">
    <property type="entry name" value="GIY-YIG endonuclease"/>
    <property type="match status" value="1"/>
</dbReference>
<dbReference type="PROSITE" id="PS50164">
    <property type="entry name" value="GIY_YIG"/>
    <property type="match status" value="1"/>
</dbReference>
<dbReference type="Pfam" id="PF01541">
    <property type="entry name" value="GIY-YIG"/>
    <property type="match status" value="1"/>
</dbReference>
<gene>
    <name evidence="4" type="ORF">A3C93_05960</name>
</gene>
<keyword evidence="2" id="KW-1133">Transmembrane helix</keyword>